<protein>
    <recommendedName>
        <fullName evidence="3">DUF222 domain-containing protein</fullName>
    </recommendedName>
</protein>
<dbReference type="RefSeq" id="WP_378212080.1">
    <property type="nucleotide sequence ID" value="NZ_JBHLZP010000616.1"/>
</dbReference>
<evidence type="ECO:0000313" key="1">
    <source>
        <dbReference type="EMBL" id="MFB9838999.1"/>
    </source>
</evidence>
<evidence type="ECO:0000313" key="2">
    <source>
        <dbReference type="Proteomes" id="UP001589627"/>
    </source>
</evidence>
<comment type="caution">
    <text evidence="1">The sequence shown here is derived from an EMBL/GenBank/DDBJ whole genome shotgun (WGS) entry which is preliminary data.</text>
</comment>
<name>A0ABV5YY65_9ACTN</name>
<proteinExistence type="predicted"/>
<organism evidence="1 2">
    <name type="scientific">Actinoallomurus acaciae</name>
    <dbReference type="NCBI Taxonomy" id="502577"/>
    <lineage>
        <taxon>Bacteria</taxon>
        <taxon>Bacillati</taxon>
        <taxon>Actinomycetota</taxon>
        <taxon>Actinomycetes</taxon>
        <taxon>Streptosporangiales</taxon>
        <taxon>Thermomonosporaceae</taxon>
        <taxon>Actinoallomurus</taxon>
    </lineage>
</organism>
<gene>
    <name evidence="1" type="ORF">ACFFNX_43320</name>
</gene>
<dbReference type="EMBL" id="JBHLZP010000616">
    <property type="protein sequence ID" value="MFB9838999.1"/>
    <property type="molecule type" value="Genomic_DNA"/>
</dbReference>
<feature type="non-terminal residue" evidence="1">
    <location>
        <position position="1"/>
    </location>
</feature>
<reference evidence="1 2" key="1">
    <citation type="submission" date="2024-09" db="EMBL/GenBank/DDBJ databases">
        <authorList>
            <person name="Sun Q."/>
            <person name="Mori K."/>
        </authorList>
    </citation>
    <scope>NUCLEOTIDE SEQUENCE [LARGE SCALE GENOMIC DNA]</scope>
    <source>
        <strain evidence="1 2">TBRC 0563</strain>
    </source>
</reference>
<keyword evidence="2" id="KW-1185">Reference proteome</keyword>
<evidence type="ECO:0008006" key="3">
    <source>
        <dbReference type="Google" id="ProtNLM"/>
    </source>
</evidence>
<dbReference type="Proteomes" id="UP001589627">
    <property type="component" value="Unassembled WGS sequence"/>
</dbReference>
<sequence>GPALDALARRAWEEADEEALETFARLAGTPPEAALTRLRRLGATRLADACRRALDTGAVDLDQLWTAGGVRPLTTAVEALDPAVRDRFEALSLLLDGSPLPKSLRKLVKLPAVADAYALDLAARATRRAIGELANRDDPVIARTIAGRPAEPLLCALTVMITCRAPAIDLAPVAPPRTVAVPGHPATSLEDESGPWQRAFPAAREMGADTGRFWDAVADHGLRVPASWSGAGGWSALWSRAHRQRGGGH</sequence>
<accession>A0ABV5YY65</accession>